<dbReference type="PANTHER" id="PTHR48051:SF54">
    <property type="entry name" value="LEUCINE-RICH REPEAT-CONTAINING PROTEIN"/>
    <property type="match status" value="1"/>
</dbReference>
<reference evidence="6" key="2">
    <citation type="journal article" date="2023" name="Plants (Basel)">
        <title>Annotation of the Turnera subulata (Passifloraceae) Draft Genome Reveals the S-Locus Evolved after the Divergence of Turneroideae from Passifloroideae in a Stepwise Manner.</title>
        <authorList>
            <person name="Henning P.M."/>
            <person name="Roalson E.H."/>
            <person name="Mir W."/>
            <person name="McCubbin A.G."/>
            <person name="Shore J.S."/>
        </authorList>
    </citation>
    <scope>NUCLEOTIDE SEQUENCE</scope>
    <source>
        <strain evidence="6">F60SS</strain>
    </source>
</reference>
<dbReference type="OrthoDB" id="1668230at2759"/>
<dbReference type="InterPro" id="IPR050216">
    <property type="entry name" value="LRR_domain-containing"/>
</dbReference>
<dbReference type="Pfam" id="PF00560">
    <property type="entry name" value="LRR_1"/>
    <property type="match status" value="1"/>
</dbReference>
<dbReference type="AlphaFoldDB" id="A0A9Q0GKS3"/>
<dbReference type="InterPro" id="IPR055414">
    <property type="entry name" value="LRR_R13L4/SHOC2-like"/>
</dbReference>
<keyword evidence="7" id="KW-1185">Reference proteome</keyword>
<organism evidence="6 7">
    <name type="scientific">Turnera subulata</name>
    <dbReference type="NCBI Taxonomy" id="218843"/>
    <lineage>
        <taxon>Eukaryota</taxon>
        <taxon>Viridiplantae</taxon>
        <taxon>Streptophyta</taxon>
        <taxon>Embryophyta</taxon>
        <taxon>Tracheophyta</taxon>
        <taxon>Spermatophyta</taxon>
        <taxon>Magnoliopsida</taxon>
        <taxon>eudicotyledons</taxon>
        <taxon>Gunneridae</taxon>
        <taxon>Pentapetalae</taxon>
        <taxon>rosids</taxon>
        <taxon>fabids</taxon>
        <taxon>Malpighiales</taxon>
        <taxon>Passifloraceae</taxon>
        <taxon>Turnera</taxon>
    </lineage>
</organism>
<dbReference type="PROSITE" id="PS51450">
    <property type="entry name" value="LRR"/>
    <property type="match status" value="3"/>
</dbReference>
<dbReference type="PRINTS" id="PR00019">
    <property type="entry name" value="LEURICHRPT"/>
</dbReference>
<dbReference type="SMART" id="SM00365">
    <property type="entry name" value="LRR_SD22"/>
    <property type="match status" value="5"/>
</dbReference>
<keyword evidence="2" id="KW-0677">Repeat</keyword>
<dbReference type="InterPro" id="IPR003591">
    <property type="entry name" value="Leu-rich_rpt_typical-subtyp"/>
</dbReference>
<dbReference type="SMART" id="SM00364">
    <property type="entry name" value="LRR_BAC"/>
    <property type="match status" value="9"/>
</dbReference>
<accession>A0A9Q0GKS3</accession>
<comment type="similarity">
    <text evidence="3">Belongs to the SHOC2 family.</text>
</comment>
<dbReference type="Pfam" id="PF13855">
    <property type="entry name" value="LRR_8"/>
    <property type="match status" value="1"/>
</dbReference>
<dbReference type="EMBL" id="JAKUCV010000008">
    <property type="protein sequence ID" value="KAJ4851606.1"/>
    <property type="molecule type" value="Genomic_DNA"/>
</dbReference>
<name>A0A9Q0GKS3_9ROSI</name>
<proteinExistence type="inferred from homology"/>
<keyword evidence="1" id="KW-0433">Leucine-rich repeat</keyword>
<evidence type="ECO:0000313" key="6">
    <source>
        <dbReference type="EMBL" id="KAJ4851606.1"/>
    </source>
</evidence>
<evidence type="ECO:0000256" key="2">
    <source>
        <dbReference type="ARBA" id="ARBA00022737"/>
    </source>
</evidence>
<dbReference type="Proteomes" id="UP001141552">
    <property type="component" value="Unassembled WGS sequence"/>
</dbReference>
<evidence type="ECO:0000313" key="7">
    <source>
        <dbReference type="Proteomes" id="UP001141552"/>
    </source>
</evidence>
<comment type="function">
    <text evidence="4">Leucine-rich repeat protein that likely mediates protein interactions, possibly in the context of signal transduction.</text>
</comment>
<feature type="domain" description="Disease resistance R13L4/SHOC-2-like LRR" evidence="5">
    <location>
        <begin position="343"/>
        <end position="464"/>
    </location>
</feature>
<reference evidence="6" key="1">
    <citation type="submission" date="2022-02" db="EMBL/GenBank/DDBJ databases">
        <authorList>
            <person name="Henning P.M."/>
            <person name="McCubbin A.G."/>
            <person name="Shore J.S."/>
        </authorList>
    </citation>
    <scope>NUCLEOTIDE SEQUENCE</scope>
    <source>
        <strain evidence="6">F60SS</strain>
        <tissue evidence="6">Leaves</tissue>
    </source>
</reference>
<evidence type="ECO:0000256" key="3">
    <source>
        <dbReference type="ARBA" id="ARBA00023786"/>
    </source>
</evidence>
<comment type="caution">
    <text evidence="6">The sequence shown here is derived from an EMBL/GenBank/DDBJ whole genome shotgun (WGS) entry which is preliminary data.</text>
</comment>
<dbReference type="FunFam" id="3.80.10.10:FF:000405">
    <property type="entry name" value="Plant intracellular Ras-group-related LRR protein 4"/>
    <property type="match status" value="1"/>
</dbReference>
<evidence type="ECO:0000259" key="5">
    <source>
        <dbReference type="Pfam" id="PF23598"/>
    </source>
</evidence>
<dbReference type="Pfam" id="PF23598">
    <property type="entry name" value="LRR_14"/>
    <property type="match status" value="1"/>
</dbReference>
<evidence type="ECO:0000256" key="1">
    <source>
        <dbReference type="ARBA" id="ARBA00022614"/>
    </source>
</evidence>
<protein>
    <recommendedName>
        <fullName evidence="5">Disease resistance R13L4/SHOC-2-like LRR domain-containing protein</fullName>
    </recommendedName>
</protein>
<dbReference type="PANTHER" id="PTHR48051">
    <property type="match status" value="1"/>
</dbReference>
<dbReference type="InterPro" id="IPR032675">
    <property type="entry name" value="LRR_dom_sf"/>
</dbReference>
<dbReference type="Gene3D" id="3.80.10.10">
    <property type="entry name" value="Ribonuclease Inhibitor"/>
    <property type="match status" value="1"/>
</dbReference>
<evidence type="ECO:0000256" key="4">
    <source>
        <dbReference type="ARBA" id="ARBA00037519"/>
    </source>
</evidence>
<dbReference type="SMART" id="SM00369">
    <property type="entry name" value="LRR_TYP"/>
    <property type="match status" value="9"/>
</dbReference>
<dbReference type="InterPro" id="IPR001611">
    <property type="entry name" value="Leu-rich_rpt"/>
</dbReference>
<dbReference type="SUPFAM" id="SSF52058">
    <property type="entry name" value="L domain-like"/>
    <property type="match status" value="1"/>
</dbReference>
<dbReference type="GO" id="GO:0005737">
    <property type="term" value="C:cytoplasm"/>
    <property type="evidence" value="ECO:0007669"/>
    <property type="project" value="TreeGrafter"/>
</dbReference>
<gene>
    <name evidence="6" type="ORF">Tsubulata_012439</name>
</gene>
<sequence>MEMASVQTVEEAVEDIMRIHRSLPARPGIDEVEAAKALIRNVEKEDQARLDSISRLTKGPDVPQELFMILTEMQKNLVYFHSKEQKREAVKLLDLENVHALFDELIQRASKCLPSSSNPSSTSTSSYSYSSTSAGYANGSAATSVSGDGGLSSKDGLPGSKASLAAPASLYYSEKEAVKSAELFTRDDSYVKKAKSSFYSDGIGVGAGISPMPRIVDSTLKPTATASGQDGDKLSLIKLASLIEVSKKKGTQELILQNKLMDQIDWLPDSIGKLSSLVTLDLSENRIMALPETIGGLSSLTKLDLHSNRISELPGSIGDLLSLVILDLRGNQLSSLPSTIGRLVRLQELDVSSNRLSLLPDSIGSLVSLQKLNVETNDIDELPHTIGNCSSLKELSADYNRLKALPEAVGKIETLEVLSVRYNNIKQLPTTMSSLLSLRELDVSFNELESVPESLCFATSLVKMNIGNNFADMRHLPRSIGNLENLEELDISNNQIRILPDSFRMLTKLRVLRVEENPLEMPPRHIAEKGAQAVVQYMAEFVEKRDTKTQPVKQKKGWAQICFFSKSNKRKRNGMDYVKA</sequence>